<accession>A0A8H6ALU2</accession>
<protein>
    <submittedName>
        <fullName evidence="1">Uncharacterized protein</fullName>
    </submittedName>
</protein>
<reference evidence="1 2" key="1">
    <citation type="journal article" date="2020" name="Phytopathology">
        <title>A high-quality genome resource of Botrytis fragariae, a new and rapidly spreading fungal pathogen causing strawberry gray mold in the U.S.A.</title>
        <authorList>
            <person name="Wu Y."/>
            <person name="Saski C.A."/>
            <person name="Schnabel G."/>
            <person name="Xiao S."/>
            <person name="Hu M."/>
        </authorList>
    </citation>
    <scope>NUCLEOTIDE SEQUENCE [LARGE SCALE GENOMIC DNA]</scope>
    <source>
        <strain evidence="1 2">BVB16</strain>
    </source>
</reference>
<dbReference type="GeneID" id="59264299"/>
<organism evidence="1 2">
    <name type="scientific">Botrytis fragariae</name>
    <dbReference type="NCBI Taxonomy" id="1964551"/>
    <lineage>
        <taxon>Eukaryota</taxon>
        <taxon>Fungi</taxon>
        <taxon>Dikarya</taxon>
        <taxon>Ascomycota</taxon>
        <taxon>Pezizomycotina</taxon>
        <taxon>Leotiomycetes</taxon>
        <taxon>Helotiales</taxon>
        <taxon>Sclerotiniaceae</taxon>
        <taxon>Botrytis</taxon>
    </lineage>
</organism>
<evidence type="ECO:0000313" key="2">
    <source>
        <dbReference type="Proteomes" id="UP000531561"/>
    </source>
</evidence>
<keyword evidence="2" id="KW-1185">Reference proteome</keyword>
<dbReference type="Proteomes" id="UP000531561">
    <property type="component" value="Unassembled WGS sequence"/>
</dbReference>
<name>A0A8H6ALU2_9HELO</name>
<evidence type="ECO:0000313" key="1">
    <source>
        <dbReference type="EMBL" id="KAF5870128.1"/>
    </source>
</evidence>
<dbReference type="RefSeq" id="XP_037189075.1">
    <property type="nucleotide sequence ID" value="XM_037340607.1"/>
</dbReference>
<comment type="caution">
    <text evidence="1">The sequence shown here is derived from an EMBL/GenBank/DDBJ whole genome shotgun (WGS) entry which is preliminary data.</text>
</comment>
<proteinExistence type="predicted"/>
<dbReference type="OrthoDB" id="10394985at2759"/>
<sequence>MAARDLTSQNSIPLFASTAQHNHRSVVKCRGTQERSSTNPASVDGLIPTRLSHFLTARPNTLVWRLMVKDVQMMQWRLEHTSNNGLAFYVTVLHASATFVSNFSGIEHKSFQRVFMVDRDMALYISQ</sequence>
<dbReference type="EMBL" id="JABFCT010000015">
    <property type="protein sequence ID" value="KAF5870128.1"/>
    <property type="molecule type" value="Genomic_DNA"/>
</dbReference>
<dbReference type="AlphaFoldDB" id="A0A8H6ALU2"/>
<gene>
    <name evidence="1" type="ORF">Bfra_010274</name>
</gene>